<name>H6L097_SAPGL</name>
<keyword evidence="1" id="KW-0560">Oxidoreductase</keyword>
<dbReference type="RefSeq" id="WP_015693852.1">
    <property type="nucleotide sequence ID" value="NC_016940.1"/>
</dbReference>
<gene>
    <name evidence="2" type="ordered locus">SGRA_3537</name>
</gene>
<dbReference type="InterPro" id="IPR042098">
    <property type="entry name" value="TauD-like_sf"/>
</dbReference>
<organism evidence="2 3">
    <name type="scientific">Saprospira grandis (strain Lewin)</name>
    <dbReference type="NCBI Taxonomy" id="984262"/>
    <lineage>
        <taxon>Bacteria</taxon>
        <taxon>Pseudomonadati</taxon>
        <taxon>Bacteroidota</taxon>
        <taxon>Saprospiria</taxon>
        <taxon>Saprospirales</taxon>
        <taxon>Saprospiraceae</taxon>
        <taxon>Saprospira</taxon>
    </lineage>
</organism>
<dbReference type="KEGG" id="sgn:SGRA_3537"/>
<dbReference type="Proteomes" id="UP000007519">
    <property type="component" value="Chromosome"/>
</dbReference>
<evidence type="ECO:0000313" key="3">
    <source>
        <dbReference type="Proteomes" id="UP000007519"/>
    </source>
</evidence>
<protein>
    <submittedName>
        <fullName evidence="2">Uncharacterized protein</fullName>
    </submittedName>
</protein>
<dbReference type="SUPFAM" id="SSF51197">
    <property type="entry name" value="Clavaminate synthase-like"/>
    <property type="match status" value="1"/>
</dbReference>
<dbReference type="STRING" id="984262.SGRA_3537"/>
<keyword evidence="3" id="KW-1185">Reference proteome</keyword>
<dbReference type="EMBL" id="CP002831">
    <property type="protein sequence ID" value="AFC26261.1"/>
    <property type="molecule type" value="Genomic_DNA"/>
</dbReference>
<accession>H6L097</accession>
<evidence type="ECO:0000313" key="2">
    <source>
        <dbReference type="EMBL" id="AFC26261.1"/>
    </source>
</evidence>
<sequence length="200" mass="23086">MSNRVKIFQTSENSFLKLAQTLGRPISSRRNSPIIDIITPKRKEDAHPQSISKKIGLGRLPYHTDGAYFKIPPRYILLRCKEVGENQVPTQIVDVMRFATKDELFELGFRTWKVSSRGGTFYSPILNKNILRYDLNIMQPYSKLDDNTSIIKNIIKRTSPIEITWEAGKTILLDNWACLHARPEVSENSINRILQRIMIL</sequence>
<dbReference type="GO" id="GO:0016706">
    <property type="term" value="F:2-oxoglutarate-dependent dioxygenase activity"/>
    <property type="evidence" value="ECO:0007669"/>
    <property type="project" value="UniProtKB-ARBA"/>
</dbReference>
<dbReference type="AlphaFoldDB" id="H6L097"/>
<proteinExistence type="predicted"/>
<dbReference type="eggNOG" id="ENOG503416M">
    <property type="taxonomic scope" value="Bacteria"/>
</dbReference>
<reference evidence="2 3" key="1">
    <citation type="journal article" date="2012" name="Stand. Genomic Sci.">
        <title>Complete genome sequencing and analysis of Saprospira grandis str. Lewin, a predatory marine bacterium.</title>
        <authorList>
            <person name="Saw J.H."/>
            <person name="Yuryev A."/>
            <person name="Kanbe M."/>
            <person name="Hou S."/>
            <person name="Young A.G."/>
            <person name="Aizawa S."/>
            <person name="Alam M."/>
        </authorList>
    </citation>
    <scope>NUCLEOTIDE SEQUENCE [LARGE SCALE GENOMIC DNA]</scope>
    <source>
        <strain evidence="2 3">Lewin</strain>
    </source>
</reference>
<dbReference type="HOGENOM" id="CLU_108475_0_0_10"/>
<dbReference type="Gene3D" id="3.60.130.10">
    <property type="entry name" value="Clavaminate synthase-like"/>
    <property type="match status" value="1"/>
</dbReference>
<evidence type="ECO:0000256" key="1">
    <source>
        <dbReference type="ARBA" id="ARBA00023002"/>
    </source>
</evidence>